<reference evidence="1" key="1">
    <citation type="submission" date="2017-05" db="UniProtKB">
        <authorList>
            <consortium name="EnsemblMetazoa"/>
        </authorList>
    </citation>
    <scope>IDENTIFICATION</scope>
</reference>
<proteinExistence type="predicted"/>
<name>A0A1X7V092_AMPQE</name>
<dbReference type="OrthoDB" id="10064381at2759"/>
<accession>A0A1X7V092</accession>
<dbReference type="AlphaFoldDB" id="A0A1X7V092"/>
<evidence type="ECO:0000313" key="1">
    <source>
        <dbReference type="EnsemblMetazoa" id="Aqu2.1.33204_001"/>
    </source>
</evidence>
<sequence>LLCDGASSKLSLLKLLCGYVNNDNDIQQPWFKSPFDGKNTYLLICPSHQLKNMIAALYSSRSAGTKDFTLGGTRFGWSSIESVYRSNLYRAQNGIRRRVPRLKYAYVVHDSWTRLNVLPAKIMQQPYMIVAIKEMAEKDEFTKKPT</sequence>
<dbReference type="InParanoid" id="A0A1X7V092"/>
<protein>
    <submittedName>
        <fullName evidence="1">Uncharacterized protein</fullName>
    </submittedName>
</protein>
<dbReference type="EnsemblMetazoa" id="Aqu2.1.33204_001">
    <property type="protein sequence ID" value="Aqu2.1.33204_001"/>
    <property type="gene ID" value="Aqu2.1.33204"/>
</dbReference>
<organism evidence="1">
    <name type="scientific">Amphimedon queenslandica</name>
    <name type="common">Sponge</name>
    <dbReference type="NCBI Taxonomy" id="400682"/>
    <lineage>
        <taxon>Eukaryota</taxon>
        <taxon>Metazoa</taxon>
        <taxon>Porifera</taxon>
        <taxon>Demospongiae</taxon>
        <taxon>Heteroscleromorpha</taxon>
        <taxon>Haplosclerida</taxon>
        <taxon>Niphatidae</taxon>
        <taxon>Amphimedon</taxon>
    </lineage>
</organism>